<organism evidence="2 3">
    <name type="scientific">Corynebacterium testudinoris</name>
    <dbReference type="NCBI Taxonomy" id="136857"/>
    <lineage>
        <taxon>Bacteria</taxon>
        <taxon>Bacillati</taxon>
        <taxon>Actinomycetota</taxon>
        <taxon>Actinomycetes</taxon>
        <taxon>Mycobacteriales</taxon>
        <taxon>Corynebacteriaceae</taxon>
        <taxon>Corynebacterium</taxon>
    </lineage>
</organism>
<evidence type="ECO:0000313" key="2">
    <source>
        <dbReference type="EMBL" id="AKK08729.1"/>
    </source>
</evidence>
<proteinExistence type="predicted"/>
<dbReference type="PANTHER" id="PTHR12286">
    <property type="entry name" value="SACCHAROPINE DEHYDROGENASE-LIKE OXIDOREDUCTASE"/>
    <property type="match status" value="1"/>
</dbReference>
<accession>A0A0G3H5T8</accession>
<reference evidence="2 3" key="1">
    <citation type="journal article" date="2015" name="Genome Announc.">
        <title>Complete Genome Sequence of the Type Strain Corynebacterium testudinoris DSM 44614, Recovered from Necrotic Lesions in the Mouth of a Tortoise.</title>
        <authorList>
            <person name="Ruckert C."/>
            <person name="Kriete M."/>
            <person name="Jaenicke S."/>
            <person name="Winkler A."/>
            <person name="Tauch A."/>
        </authorList>
    </citation>
    <scope>NUCLEOTIDE SEQUENCE [LARGE SCALE GENOMIC DNA]</scope>
    <source>
        <strain evidence="2 3">DSM 44614</strain>
    </source>
</reference>
<dbReference type="GO" id="GO:0009247">
    <property type="term" value="P:glycolipid biosynthetic process"/>
    <property type="evidence" value="ECO:0007669"/>
    <property type="project" value="TreeGrafter"/>
</dbReference>
<dbReference type="GO" id="GO:0005886">
    <property type="term" value="C:plasma membrane"/>
    <property type="evidence" value="ECO:0007669"/>
    <property type="project" value="TreeGrafter"/>
</dbReference>
<dbReference type="EMBL" id="CP011545">
    <property type="protein sequence ID" value="AKK08729.1"/>
    <property type="molecule type" value="Genomic_DNA"/>
</dbReference>
<reference evidence="3" key="2">
    <citation type="submission" date="2015-05" db="EMBL/GenBank/DDBJ databases">
        <title>Complete genome sequence of Corynebacterium testudinoris DSM 44614, recovered from necrotic lesions in the mouth of a tortoise.</title>
        <authorList>
            <person name="Ruckert C."/>
            <person name="Albersmeier A."/>
            <person name="Winkler A."/>
            <person name="Tauch A."/>
        </authorList>
    </citation>
    <scope>NUCLEOTIDE SEQUENCE [LARGE SCALE GENOMIC DNA]</scope>
    <source>
        <strain evidence="3">DSM 44614</strain>
    </source>
</reference>
<evidence type="ECO:0000259" key="1">
    <source>
        <dbReference type="Pfam" id="PF03435"/>
    </source>
</evidence>
<dbReference type="InterPro" id="IPR051276">
    <property type="entry name" value="Saccharopine_DH-like_oxidrdct"/>
</dbReference>
<dbReference type="SUPFAM" id="SSF51735">
    <property type="entry name" value="NAD(P)-binding Rossmann-fold domains"/>
    <property type="match status" value="1"/>
</dbReference>
<keyword evidence="3" id="KW-1185">Reference proteome</keyword>
<dbReference type="PANTHER" id="PTHR12286:SF5">
    <property type="entry name" value="SACCHAROPINE DEHYDROGENASE-LIKE OXIDOREDUCTASE"/>
    <property type="match status" value="1"/>
</dbReference>
<evidence type="ECO:0000313" key="3">
    <source>
        <dbReference type="Proteomes" id="UP000035540"/>
    </source>
</evidence>
<protein>
    <recommendedName>
        <fullName evidence="1">Saccharopine dehydrogenase NADP binding domain-containing protein</fullName>
    </recommendedName>
</protein>
<feature type="domain" description="Saccharopine dehydrogenase NADP binding" evidence="1">
    <location>
        <begin position="16"/>
        <end position="139"/>
    </location>
</feature>
<sequence>MVDTGSRLERMTDLDIVVHGATGFVGRLTAQYLSTIPGIQVGLSGRDAAKLEAVRDELGVEWDIIAVDALDAADMTTLAARTKVVISCVGPYTRLGEQLVRACAEAGTDYVDLCGEALFIRDMIDQYHPTAQQSGARIVSSCGFDSVPSDMGMFALHSYAGEPFREVTMVVEELKGGISGGTIDSMRAVSAQARSDRDQARLLHNPYTLSPIPSAEPRIEGLEKDFDVTKLADGRWSGPFFMAMFNTRIVRRSNSLRDHAYGPFRYHERWATGRGLWGRIRALGLAGITAGLFWVIQQKFAQRWIPSPGEGPSETDRKKGRFTVRHVGTTESGRQVTCTVSALGDPGYEVTAMMLSQAALTLLHNPGGTGGVLTPATALGAPYVERLESGGMSFTLAGDPA</sequence>
<dbReference type="AlphaFoldDB" id="A0A0G3H5T8"/>
<dbReference type="Proteomes" id="UP000035540">
    <property type="component" value="Chromosome"/>
</dbReference>
<dbReference type="STRING" id="136857.CTEST_06455"/>
<dbReference type="InterPro" id="IPR005097">
    <property type="entry name" value="Sacchrp_dh_NADP-bd"/>
</dbReference>
<dbReference type="InterPro" id="IPR036291">
    <property type="entry name" value="NAD(P)-bd_dom_sf"/>
</dbReference>
<dbReference type="KEGG" id="cted:CTEST_06455"/>
<dbReference type="Gene3D" id="3.40.50.720">
    <property type="entry name" value="NAD(P)-binding Rossmann-like Domain"/>
    <property type="match status" value="1"/>
</dbReference>
<dbReference type="Pfam" id="PF03435">
    <property type="entry name" value="Sacchrp_dh_NADP"/>
    <property type="match status" value="1"/>
</dbReference>
<gene>
    <name evidence="2" type="ORF">CTEST_06455</name>
</gene>
<dbReference type="PATRIC" id="fig|136857.5.peg.1282"/>
<name>A0A0G3H5T8_9CORY</name>